<dbReference type="PANTHER" id="PTHR46411:SF3">
    <property type="entry name" value="AAA+ ATPASE DOMAIN-CONTAINING PROTEIN"/>
    <property type="match status" value="1"/>
</dbReference>
<keyword evidence="2" id="KW-1185">Reference proteome</keyword>
<sequence length="150" mass="16729">MLNCCHRQEAGVVLDTEMRPLDPYEYVPFKRIVTPSEGTQLDISEEYVLICKHVILGMHLQTKRWDMFPVRGVELVTYDWAAFGSLILAPDTKKTLGSLVRLQDRESPQFDDVIIGKGKGLIILLHGSPGVGETFTAGCTPTHLSVAIIY</sequence>
<dbReference type="Proteomes" id="UP001595075">
    <property type="component" value="Unassembled WGS sequence"/>
</dbReference>
<evidence type="ECO:0000313" key="1">
    <source>
        <dbReference type="EMBL" id="KAL2065899.1"/>
    </source>
</evidence>
<evidence type="ECO:0000313" key="2">
    <source>
        <dbReference type="Proteomes" id="UP001595075"/>
    </source>
</evidence>
<organism evidence="1 2">
    <name type="scientific">Oculimacula yallundae</name>
    <dbReference type="NCBI Taxonomy" id="86028"/>
    <lineage>
        <taxon>Eukaryota</taxon>
        <taxon>Fungi</taxon>
        <taxon>Dikarya</taxon>
        <taxon>Ascomycota</taxon>
        <taxon>Pezizomycotina</taxon>
        <taxon>Leotiomycetes</taxon>
        <taxon>Helotiales</taxon>
        <taxon>Ploettnerulaceae</taxon>
        <taxon>Oculimacula</taxon>
    </lineage>
</organism>
<proteinExistence type="predicted"/>
<name>A0ABR4C9H4_9HELO</name>
<reference evidence="1 2" key="1">
    <citation type="journal article" date="2024" name="Commun. Biol.">
        <title>Comparative genomic analysis of thermophilic fungi reveals convergent evolutionary adaptations and gene losses.</title>
        <authorList>
            <person name="Steindorff A.S."/>
            <person name="Aguilar-Pontes M.V."/>
            <person name="Robinson A.J."/>
            <person name="Andreopoulos B."/>
            <person name="LaButti K."/>
            <person name="Kuo A."/>
            <person name="Mondo S."/>
            <person name="Riley R."/>
            <person name="Otillar R."/>
            <person name="Haridas S."/>
            <person name="Lipzen A."/>
            <person name="Grimwood J."/>
            <person name="Schmutz J."/>
            <person name="Clum A."/>
            <person name="Reid I.D."/>
            <person name="Moisan M.C."/>
            <person name="Butler G."/>
            <person name="Nguyen T.T.M."/>
            <person name="Dewar K."/>
            <person name="Conant G."/>
            <person name="Drula E."/>
            <person name="Henrissat B."/>
            <person name="Hansel C."/>
            <person name="Singer S."/>
            <person name="Hutchinson M.I."/>
            <person name="de Vries R.P."/>
            <person name="Natvig D.O."/>
            <person name="Powell A.J."/>
            <person name="Tsang A."/>
            <person name="Grigoriev I.V."/>
        </authorList>
    </citation>
    <scope>NUCLEOTIDE SEQUENCE [LARGE SCALE GENOMIC DNA]</scope>
    <source>
        <strain evidence="1 2">CBS 494.80</strain>
    </source>
</reference>
<gene>
    <name evidence="1" type="ORF">VTL71DRAFT_3569</name>
</gene>
<protein>
    <submittedName>
        <fullName evidence="1">Uncharacterized protein</fullName>
    </submittedName>
</protein>
<comment type="caution">
    <text evidence="1">The sequence shown here is derived from an EMBL/GenBank/DDBJ whole genome shotgun (WGS) entry which is preliminary data.</text>
</comment>
<dbReference type="EMBL" id="JAZHXI010000012">
    <property type="protein sequence ID" value="KAL2065899.1"/>
    <property type="molecule type" value="Genomic_DNA"/>
</dbReference>
<dbReference type="PANTHER" id="PTHR46411">
    <property type="entry name" value="FAMILY ATPASE, PUTATIVE-RELATED"/>
    <property type="match status" value="1"/>
</dbReference>
<accession>A0ABR4C9H4</accession>